<organism evidence="1 2">
    <name type="scientific">Trifolium pratense</name>
    <name type="common">Red clover</name>
    <dbReference type="NCBI Taxonomy" id="57577"/>
    <lineage>
        <taxon>Eukaryota</taxon>
        <taxon>Viridiplantae</taxon>
        <taxon>Streptophyta</taxon>
        <taxon>Embryophyta</taxon>
        <taxon>Tracheophyta</taxon>
        <taxon>Spermatophyta</taxon>
        <taxon>Magnoliopsida</taxon>
        <taxon>eudicotyledons</taxon>
        <taxon>Gunneridae</taxon>
        <taxon>Pentapetalae</taxon>
        <taxon>rosids</taxon>
        <taxon>fabids</taxon>
        <taxon>Fabales</taxon>
        <taxon>Fabaceae</taxon>
        <taxon>Papilionoideae</taxon>
        <taxon>50 kb inversion clade</taxon>
        <taxon>NPAAA clade</taxon>
        <taxon>Hologalegina</taxon>
        <taxon>IRL clade</taxon>
        <taxon>Trifolieae</taxon>
        <taxon>Trifolium</taxon>
    </lineage>
</organism>
<comment type="caution">
    <text evidence="1">The sequence shown here is derived from an EMBL/GenBank/DDBJ whole genome shotgun (WGS) entry which is preliminary data.</text>
</comment>
<dbReference type="AlphaFoldDB" id="A0A2K3MHU1"/>
<dbReference type="Proteomes" id="UP000236291">
    <property type="component" value="Unassembled WGS sequence"/>
</dbReference>
<sequence>MNATTTSFKGCCVVESFPPPSPLGTGPIYRHFFLYCFIEPLPPLRHFDHHGIMGKRLVQLWDHGAPHSRHLSDLTSIGLDVMGRSLLGL</sequence>
<gene>
    <name evidence="1" type="ORF">L195_g046475</name>
</gene>
<accession>A0A2K3MHU1</accession>
<reference evidence="1 2" key="1">
    <citation type="journal article" date="2014" name="Am. J. Bot.">
        <title>Genome assembly and annotation for red clover (Trifolium pratense; Fabaceae).</title>
        <authorList>
            <person name="Istvanek J."/>
            <person name="Jaros M."/>
            <person name="Krenek A."/>
            <person name="Repkova J."/>
        </authorList>
    </citation>
    <scope>NUCLEOTIDE SEQUENCE [LARGE SCALE GENOMIC DNA]</scope>
    <source>
        <strain evidence="2">cv. Tatra</strain>
        <tissue evidence="1">Young leaves</tissue>
    </source>
</reference>
<proteinExistence type="predicted"/>
<dbReference type="EMBL" id="ASHM01062554">
    <property type="protein sequence ID" value="PNX90351.1"/>
    <property type="molecule type" value="Genomic_DNA"/>
</dbReference>
<feature type="non-terminal residue" evidence="1">
    <location>
        <position position="89"/>
    </location>
</feature>
<reference evidence="1 2" key="2">
    <citation type="journal article" date="2017" name="Front. Plant Sci.">
        <title>Gene Classification and Mining of Molecular Markers Useful in Red Clover (Trifolium pratense) Breeding.</title>
        <authorList>
            <person name="Istvanek J."/>
            <person name="Dluhosova J."/>
            <person name="Dluhos P."/>
            <person name="Patkova L."/>
            <person name="Nedelnik J."/>
            <person name="Repkova J."/>
        </authorList>
    </citation>
    <scope>NUCLEOTIDE SEQUENCE [LARGE SCALE GENOMIC DNA]</scope>
    <source>
        <strain evidence="2">cv. Tatra</strain>
        <tissue evidence="1">Young leaves</tissue>
    </source>
</reference>
<protein>
    <submittedName>
        <fullName evidence="1">Uncharacterized protein</fullName>
    </submittedName>
</protein>
<name>A0A2K3MHU1_TRIPR</name>
<evidence type="ECO:0000313" key="1">
    <source>
        <dbReference type="EMBL" id="PNX90351.1"/>
    </source>
</evidence>
<evidence type="ECO:0000313" key="2">
    <source>
        <dbReference type="Proteomes" id="UP000236291"/>
    </source>
</evidence>